<dbReference type="EMBL" id="KN848094">
    <property type="protein sequence ID" value="KIX93451.1"/>
    <property type="molecule type" value="Genomic_DNA"/>
</dbReference>
<reference evidence="2 3" key="1">
    <citation type="submission" date="2015-01" db="EMBL/GenBank/DDBJ databases">
        <title>The Genome Sequence of Fonsecaea multimorphosa CBS 102226.</title>
        <authorList>
            <consortium name="The Broad Institute Genomics Platform"/>
            <person name="Cuomo C."/>
            <person name="de Hoog S."/>
            <person name="Gorbushina A."/>
            <person name="Stielow B."/>
            <person name="Teixiera M."/>
            <person name="Abouelleil A."/>
            <person name="Chapman S.B."/>
            <person name="Priest M."/>
            <person name="Young S.K."/>
            <person name="Wortman J."/>
            <person name="Nusbaum C."/>
            <person name="Birren B."/>
        </authorList>
    </citation>
    <scope>NUCLEOTIDE SEQUENCE [LARGE SCALE GENOMIC DNA]</scope>
    <source>
        <strain evidence="2 3">CBS 102226</strain>
    </source>
</reference>
<gene>
    <name evidence="2" type="ORF">Z520_10870</name>
</gene>
<feature type="region of interest" description="Disordered" evidence="1">
    <location>
        <begin position="257"/>
        <end position="283"/>
    </location>
</feature>
<evidence type="ECO:0000313" key="3">
    <source>
        <dbReference type="Proteomes" id="UP000053411"/>
    </source>
</evidence>
<dbReference type="AlphaFoldDB" id="A0A0D2I8E9"/>
<accession>A0A0D2I8E9</accession>
<protein>
    <submittedName>
        <fullName evidence="2">Uncharacterized protein</fullName>
    </submittedName>
</protein>
<feature type="region of interest" description="Disordered" evidence="1">
    <location>
        <begin position="424"/>
        <end position="457"/>
    </location>
</feature>
<dbReference type="Proteomes" id="UP000053411">
    <property type="component" value="Unassembled WGS sequence"/>
</dbReference>
<sequence>MPETVNCAQPQEVGPARFVDRIKARARKRTAAVRGCLTSVVESESEDPAARIEDFLTYAAGTEFRGSKRRQPEARCSDALKQIERQPEDREVLVDIPHGRGSVSSFSTVLGMYPPESSSTISLPSTFSMGSMFVPEPIAQQASPAHPSTYFAIETPDDFERFRSDLRNRTELESVPALPTAGSRLKTECFHVDSTPIPVGEERDRPRFKAYPGKPDADNQGPVSFQAYSAGTKLKHGSVRYIPPTLQSGYVNGVPPALRAAHTGNSSTRPQSTPKGTAAGHTSQNYSWPLVDFHKEIFLNADPSQTSHSTRYQEPRIPSMEFTGRGLEDEMKAVLDSIHKREIEKEAAHVQDRAWMSPGSPLDWPAYEREACIPAAAAQAGVHPRVLTIGRLQEQESSIGSVPAPLPPSSEERRVKFSEYNWPRFSDDQFTDPAEEHSREYRRRRREARRNTTRREL</sequence>
<keyword evidence="3" id="KW-1185">Reference proteome</keyword>
<evidence type="ECO:0000313" key="2">
    <source>
        <dbReference type="EMBL" id="KIX93451.1"/>
    </source>
</evidence>
<dbReference type="VEuPathDB" id="FungiDB:Z520_10870"/>
<dbReference type="GeneID" id="27716616"/>
<dbReference type="OrthoDB" id="4150903at2759"/>
<proteinExistence type="predicted"/>
<feature type="compositionally biased region" description="Polar residues" evidence="1">
    <location>
        <begin position="263"/>
        <end position="283"/>
    </location>
</feature>
<dbReference type="RefSeq" id="XP_016627574.1">
    <property type="nucleotide sequence ID" value="XM_016781362.1"/>
</dbReference>
<evidence type="ECO:0000256" key="1">
    <source>
        <dbReference type="SAM" id="MobiDB-lite"/>
    </source>
</evidence>
<organism evidence="2 3">
    <name type="scientific">Fonsecaea multimorphosa CBS 102226</name>
    <dbReference type="NCBI Taxonomy" id="1442371"/>
    <lineage>
        <taxon>Eukaryota</taxon>
        <taxon>Fungi</taxon>
        <taxon>Dikarya</taxon>
        <taxon>Ascomycota</taxon>
        <taxon>Pezizomycotina</taxon>
        <taxon>Eurotiomycetes</taxon>
        <taxon>Chaetothyriomycetidae</taxon>
        <taxon>Chaetothyriales</taxon>
        <taxon>Herpotrichiellaceae</taxon>
        <taxon>Fonsecaea</taxon>
    </lineage>
</organism>
<name>A0A0D2I8E9_9EURO</name>